<sequence>MDLKYLPVEVLGLILSHLIVEKPDGSEDISYISNARLVCRQWNTLAIGHLFRSLTLVHTTDGEFKPWNSLLQNEAIRRAVQRVVIHSGPDDLFNNRDYVTWNGWAYEGIYPAFVAAIDRIAELPNVKALRLRFSEKCEGVDCDTDWSGGVEVISMRLHTLEAVFNAIHQRASHEQSSNSTIRSLAIVNLQNLPIPEFASSSLFKAVTKDIDQLHLLITDEYTEGGPDHDIYCVERKQFEPYLQYGLLPLLSGQLTSLSLCFQECWGVTPGYFDGKGLLFPNLKNLALGNFIIGHYDQFYWVLAHTSLESLRLNRCFIASHLSIEMPLVDETRKHDWQRCAAGSYGHEEDRDAVYTFSGTWETVFDDIRTRLSKLKVFCCSYGDVENHFCRAETVDTRLSTSRYITFEWGLLPSPWIETRQPNSKSGEISFGDQGTTSEGDFYKGVVNRAAETAQGDNRALEALLEAVRERQ</sequence>
<comment type="caution">
    <text evidence="2">The sequence shown here is derived from an EMBL/GenBank/DDBJ whole genome shotgun (WGS) entry which is preliminary data.</text>
</comment>
<reference evidence="2 3" key="1">
    <citation type="journal article" date="2025" name="Microbiol. Resour. Announc.">
        <title>Draft genome sequences for Neonectria magnoliae and Neonectria punicea, canker pathogens of Liriodendron tulipifera and Acer saccharum in West Virginia.</title>
        <authorList>
            <person name="Petronek H.M."/>
            <person name="Kasson M.T."/>
            <person name="Metheny A.M."/>
            <person name="Stauder C.M."/>
            <person name="Lovett B."/>
            <person name="Lynch S.C."/>
            <person name="Garnas J.R."/>
            <person name="Kasson L.R."/>
            <person name="Stajich J.E."/>
        </authorList>
    </citation>
    <scope>NUCLEOTIDE SEQUENCE [LARGE SCALE GENOMIC DNA]</scope>
    <source>
        <strain evidence="2 3">NRRL 64651</strain>
    </source>
</reference>
<keyword evidence="3" id="KW-1185">Reference proteome</keyword>
<evidence type="ECO:0000259" key="1">
    <source>
        <dbReference type="Pfam" id="PF12937"/>
    </source>
</evidence>
<protein>
    <recommendedName>
        <fullName evidence="1">F-box domain-containing protein</fullName>
    </recommendedName>
</protein>
<dbReference type="PANTHER" id="PTHR42057:SF2">
    <property type="entry name" value="F-BOX DOMAIN PROTEIN (AFU_ORTHOLOGUE AFUA_4G00200)-RELATED"/>
    <property type="match status" value="1"/>
</dbReference>
<dbReference type="SUPFAM" id="SSF81383">
    <property type="entry name" value="F-box domain"/>
    <property type="match status" value="1"/>
</dbReference>
<gene>
    <name evidence="2" type="ORF">QQZ08_012476</name>
</gene>
<feature type="domain" description="F-box" evidence="1">
    <location>
        <begin position="5"/>
        <end position="55"/>
    </location>
</feature>
<evidence type="ECO:0000313" key="2">
    <source>
        <dbReference type="EMBL" id="KAK7414915.1"/>
    </source>
</evidence>
<organism evidence="2 3">
    <name type="scientific">Neonectria magnoliae</name>
    <dbReference type="NCBI Taxonomy" id="2732573"/>
    <lineage>
        <taxon>Eukaryota</taxon>
        <taxon>Fungi</taxon>
        <taxon>Dikarya</taxon>
        <taxon>Ascomycota</taxon>
        <taxon>Pezizomycotina</taxon>
        <taxon>Sordariomycetes</taxon>
        <taxon>Hypocreomycetidae</taxon>
        <taxon>Hypocreales</taxon>
        <taxon>Nectriaceae</taxon>
        <taxon>Neonectria</taxon>
    </lineage>
</organism>
<dbReference type="InterPro" id="IPR001810">
    <property type="entry name" value="F-box_dom"/>
</dbReference>
<dbReference type="InterPro" id="IPR036047">
    <property type="entry name" value="F-box-like_dom_sf"/>
</dbReference>
<proteinExistence type="predicted"/>
<evidence type="ECO:0000313" key="3">
    <source>
        <dbReference type="Proteomes" id="UP001498421"/>
    </source>
</evidence>
<dbReference type="Proteomes" id="UP001498421">
    <property type="component" value="Unassembled WGS sequence"/>
</dbReference>
<name>A0ABR1H1E8_9HYPO</name>
<accession>A0ABR1H1E8</accession>
<dbReference type="EMBL" id="JAZAVK010000268">
    <property type="protein sequence ID" value="KAK7414915.1"/>
    <property type="molecule type" value="Genomic_DNA"/>
</dbReference>
<dbReference type="PANTHER" id="PTHR42057">
    <property type="entry name" value="F-BOX DOMAIN PROTEIN (AFU_ORTHOLOGUE AFUA_4G00200)"/>
    <property type="match status" value="1"/>
</dbReference>
<dbReference type="Pfam" id="PF12937">
    <property type="entry name" value="F-box-like"/>
    <property type="match status" value="1"/>
</dbReference>